<evidence type="ECO:0000313" key="6">
    <source>
        <dbReference type="Proteomes" id="UP000294933"/>
    </source>
</evidence>
<keyword evidence="3 5" id="KW-0012">Acyltransferase</keyword>
<dbReference type="PANTHER" id="PTHR13256">
    <property type="entry name" value="N-ACETYLTRANSFERASE 9"/>
    <property type="match status" value="1"/>
</dbReference>
<dbReference type="OrthoDB" id="5043642at2759"/>
<feature type="domain" description="N-acetyltransferase" evidence="4">
    <location>
        <begin position="14"/>
        <end position="195"/>
    </location>
</feature>
<sequence length="212" mass="24412">MKVNEHIAIRYDAIVLVPYRPEHVETYHQWMSDPELRELTASEPLTLEEEYGMQRKWQLDEDKLTFIILCRENTSSGSETSHSTVEDVKNYPMIGDVNLFFKGSRLDDDFEVEVEIMIAESDYRRRGIASQALQMIMSFATTFSSPPLLPVRLNHFVVRIGSKNVASINMFEKLGFAVTKHVAVFDEVEMRLKDGGEKVSEKWITGDIVDYP</sequence>
<gene>
    <name evidence="5" type="ORF">BD410DRAFT_814990</name>
</gene>
<proteinExistence type="inferred from homology"/>
<evidence type="ECO:0000259" key="4">
    <source>
        <dbReference type="PROSITE" id="PS51186"/>
    </source>
</evidence>
<dbReference type="Proteomes" id="UP000294933">
    <property type="component" value="Unassembled WGS sequence"/>
</dbReference>
<evidence type="ECO:0000256" key="3">
    <source>
        <dbReference type="ARBA" id="ARBA00023315"/>
    </source>
</evidence>
<organism evidence="5 6">
    <name type="scientific">Rickenella mellea</name>
    <dbReference type="NCBI Taxonomy" id="50990"/>
    <lineage>
        <taxon>Eukaryota</taxon>
        <taxon>Fungi</taxon>
        <taxon>Dikarya</taxon>
        <taxon>Basidiomycota</taxon>
        <taxon>Agaricomycotina</taxon>
        <taxon>Agaricomycetes</taxon>
        <taxon>Hymenochaetales</taxon>
        <taxon>Rickenellaceae</taxon>
        <taxon>Rickenella</taxon>
    </lineage>
</organism>
<name>A0A4Y7Q3Z4_9AGAM</name>
<protein>
    <submittedName>
        <fullName evidence="5">Acyl-CoA N-acyltransferase</fullName>
    </submittedName>
</protein>
<dbReference type="EMBL" id="ML170175">
    <property type="protein sequence ID" value="TDL22373.1"/>
    <property type="molecule type" value="Genomic_DNA"/>
</dbReference>
<evidence type="ECO:0000313" key="5">
    <source>
        <dbReference type="EMBL" id="TDL22373.1"/>
    </source>
</evidence>
<dbReference type="GO" id="GO:0008080">
    <property type="term" value="F:N-acetyltransferase activity"/>
    <property type="evidence" value="ECO:0007669"/>
    <property type="project" value="InterPro"/>
</dbReference>
<dbReference type="Pfam" id="PF13302">
    <property type="entry name" value="Acetyltransf_3"/>
    <property type="match status" value="1"/>
</dbReference>
<dbReference type="SUPFAM" id="SSF55729">
    <property type="entry name" value="Acyl-CoA N-acyltransferases (Nat)"/>
    <property type="match status" value="1"/>
</dbReference>
<evidence type="ECO:0000256" key="2">
    <source>
        <dbReference type="ARBA" id="ARBA00022679"/>
    </source>
</evidence>
<keyword evidence="6" id="KW-1185">Reference proteome</keyword>
<dbReference type="Gene3D" id="3.40.630.30">
    <property type="match status" value="1"/>
</dbReference>
<dbReference type="InterPro" id="IPR039135">
    <property type="entry name" value="NAT9-like"/>
</dbReference>
<keyword evidence="2 5" id="KW-0808">Transferase</keyword>
<dbReference type="AlphaFoldDB" id="A0A4Y7Q3Z4"/>
<dbReference type="PANTHER" id="PTHR13256:SF16">
    <property type="entry name" value="ALPHA_BETA-TUBULIN-N-ACETYLTRANSFERASE 9"/>
    <property type="match status" value="1"/>
</dbReference>
<comment type="similarity">
    <text evidence="1">Belongs to the acetyltransferase family. GNAT subfamily.</text>
</comment>
<dbReference type="PROSITE" id="PS51186">
    <property type="entry name" value="GNAT"/>
    <property type="match status" value="1"/>
</dbReference>
<dbReference type="InterPro" id="IPR016181">
    <property type="entry name" value="Acyl_CoA_acyltransferase"/>
</dbReference>
<reference evidence="5 6" key="1">
    <citation type="submission" date="2018-06" db="EMBL/GenBank/DDBJ databases">
        <title>A transcriptomic atlas of mushroom development highlights an independent origin of complex multicellularity.</title>
        <authorList>
            <consortium name="DOE Joint Genome Institute"/>
            <person name="Krizsan K."/>
            <person name="Almasi E."/>
            <person name="Merenyi Z."/>
            <person name="Sahu N."/>
            <person name="Viragh M."/>
            <person name="Koszo T."/>
            <person name="Mondo S."/>
            <person name="Kiss B."/>
            <person name="Balint B."/>
            <person name="Kues U."/>
            <person name="Barry K."/>
            <person name="Hegedus J.C."/>
            <person name="Henrissat B."/>
            <person name="Johnson J."/>
            <person name="Lipzen A."/>
            <person name="Ohm R."/>
            <person name="Nagy I."/>
            <person name="Pangilinan J."/>
            <person name="Yan J."/>
            <person name="Xiong Y."/>
            <person name="Grigoriev I.V."/>
            <person name="Hibbett D.S."/>
            <person name="Nagy L.G."/>
        </authorList>
    </citation>
    <scope>NUCLEOTIDE SEQUENCE [LARGE SCALE GENOMIC DNA]</scope>
    <source>
        <strain evidence="5 6">SZMC22713</strain>
    </source>
</reference>
<accession>A0A4Y7Q3Z4</accession>
<dbReference type="InterPro" id="IPR000182">
    <property type="entry name" value="GNAT_dom"/>
</dbReference>
<evidence type="ECO:0000256" key="1">
    <source>
        <dbReference type="ARBA" id="ARBA00009342"/>
    </source>
</evidence>
<dbReference type="VEuPathDB" id="FungiDB:BD410DRAFT_814990"/>